<feature type="chain" id="PRO_5028954853" description="Lipoprotein" evidence="2">
    <location>
        <begin position="23"/>
        <end position="109"/>
    </location>
</feature>
<evidence type="ECO:0000256" key="2">
    <source>
        <dbReference type="SAM" id="SignalP"/>
    </source>
</evidence>
<protein>
    <recommendedName>
        <fullName evidence="5">Lipoprotein</fullName>
    </recommendedName>
</protein>
<evidence type="ECO:0000313" key="3">
    <source>
        <dbReference type="EMBL" id="QNT70707.1"/>
    </source>
</evidence>
<dbReference type="EMBL" id="CP053923">
    <property type="protein sequence ID" value="QNT70707.1"/>
    <property type="molecule type" value="Genomic_DNA"/>
</dbReference>
<feature type="compositionally biased region" description="Polar residues" evidence="1">
    <location>
        <begin position="60"/>
        <end position="76"/>
    </location>
</feature>
<accession>A0A7H1N4S1</accession>
<dbReference type="PROSITE" id="PS51257">
    <property type="entry name" value="PROKAR_LIPOPROTEIN"/>
    <property type="match status" value="1"/>
</dbReference>
<reference evidence="3 4" key="1">
    <citation type="submission" date="2020-05" db="EMBL/GenBank/DDBJ databases">
        <title>Complete closed genome sequence of Defluviicoccus vanus.</title>
        <authorList>
            <person name="Bessarab I."/>
            <person name="Arumugam K."/>
            <person name="Maszenan A.M."/>
            <person name="Seviour R.J."/>
            <person name="Williams R.B."/>
        </authorList>
    </citation>
    <scope>NUCLEOTIDE SEQUENCE [LARGE SCALE GENOMIC DNA]</scope>
    <source>
        <strain evidence="3 4">Ben 114</strain>
    </source>
</reference>
<gene>
    <name evidence="3" type="ORF">HQ394_16990</name>
</gene>
<name>A0A7H1N4S1_9PROT</name>
<dbReference type="Proteomes" id="UP000516369">
    <property type="component" value="Chromosome"/>
</dbReference>
<evidence type="ECO:0000313" key="4">
    <source>
        <dbReference type="Proteomes" id="UP000516369"/>
    </source>
</evidence>
<feature type="region of interest" description="Disordered" evidence="1">
    <location>
        <begin position="51"/>
        <end position="76"/>
    </location>
</feature>
<dbReference type="AlphaFoldDB" id="A0A7H1N4S1"/>
<evidence type="ECO:0008006" key="5">
    <source>
        <dbReference type="Google" id="ProtNLM"/>
    </source>
</evidence>
<keyword evidence="4" id="KW-1185">Reference proteome</keyword>
<evidence type="ECO:0000256" key="1">
    <source>
        <dbReference type="SAM" id="MobiDB-lite"/>
    </source>
</evidence>
<dbReference type="KEGG" id="dvn:HQ394_16990"/>
<keyword evidence="2" id="KW-0732">Signal</keyword>
<proteinExistence type="predicted"/>
<dbReference type="RefSeq" id="WP_190261180.1">
    <property type="nucleotide sequence ID" value="NZ_CP053923.1"/>
</dbReference>
<organism evidence="3 4">
    <name type="scientific">Defluviicoccus vanus</name>
    <dbReference type="NCBI Taxonomy" id="111831"/>
    <lineage>
        <taxon>Bacteria</taxon>
        <taxon>Pseudomonadati</taxon>
        <taxon>Pseudomonadota</taxon>
        <taxon>Alphaproteobacteria</taxon>
        <taxon>Rhodospirillales</taxon>
        <taxon>Rhodospirillaceae</taxon>
        <taxon>Defluviicoccus</taxon>
    </lineage>
</organism>
<feature type="signal peptide" evidence="2">
    <location>
        <begin position="1"/>
        <end position="22"/>
    </location>
</feature>
<sequence>MNKVVAIAAVTVALLAACTSSAGRWERAGTSSDDAASIEIDCRNAARADVEQGFSPRGTVGSSPSSTQPRDITGNWTGMMDQFSAESRERQLFERCMTRQGFQFVPFSQ</sequence>